<feature type="binding site" evidence="4">
    <location>
        <position position="83"/>
    </location>
    <ligand>
        <name>substrate</name>
    </ligand>
</feature>
<proteinExistence type="inferred from homology"/>
<evidence type="ECO:0000313" key="5">
    <source>
        <dbReference type="EMBL" id="TXD97068.1"/>
    </source>
</evidence>
<comment type="pathway">
    <text evidence="4">Cofactor biosynthesis; ubiquinone biosynthesis.</text>
</comment>
<dbReference type="OrthoDB" id="9789493at2"/>
<evidence type="ECO:0000256" key="4">
    <source>
        <dbReference type="HAMAP-Rule" id="MF_01632"/>
    </source>
</evidence>
<evidence type="ECO:0000313" key="6">
    <source>
        <dbReference type="Proteomes" id="UP000321903"/>
    </source>
</evidence>
<dbReference type="GO" id="GO:0008813">
    <property type="term" value="F:chorismate lyase activity"/>
    <property type="evidence" value="ECO:0007669"/>
    <property type="project" value="UniProtKB-UniRule"/>
</dbReference>
<dbReference type="EMBL" id="VORZ01000002">
    <property type="protein sequence ID" value="TXD97068.1"/>
    <property type="molecule type" value="Genomic_DNA"/>
</dbReference>
<dbReference type="Pfam" id="PF04345">
    <property type="entry name" value="Chor_lyase"/>
    <property type="match status" value="1"/>
</dbReference>
<dbReference type="PANTHER" id="PTHR38683:SF1">
    <property type="entry name" value="CHORISMATE PYRUVATE-LYASE"/>
    <property type="match status" value="1"/>
</dbReference>
<dbReference type="EC" id="4.1.3.40" evidence="4"/>
<feature type="binding site" evidence="4">
    <location>
        <position position="163"/>
    </location>
    <ligand>
        <name>substrate</name>
    </ligand>
</feature>
<comment type="catalytic activity">
    <reaction evidence="4">
        <text>chorismate = 4-hydroxybenzoate + pyruvate</text>
        <dbReference type="Rhea" id="RHEA:16505"/>
        <dbReference type="ChEBI" id="CHEBI:15361"/>
        <dbReference type="ChEBI" id="CHEBI:17879"/>
        <dbReference type="ChEBI" id="CHEBI:29748"/>
        <dbReference type="EC" id="4.1.3.40"/>
    </reaction>
</comment>
<comment type="similarity">
    <text evidence="4">Belongs to the UbiC family.</text>
</comment>
<dbReference type="PANTHER" id="PTHR38683">
    <property type="entry name" value="CHORISMATE PYRUVATE-LYASE"/>
    <property type="match status" value="1"/>
</dbReference>
<keyword evidence="1 4" id="KW-0963">Cytoplasm</keyword>
<dbReference type="UniPathway" id="UPA00232"/>
<dbReference type="GO" id="GO:0042866">
    <property type="term" value="P:pyruvate biosynthetic process"/>
    <property type="evidence" value="ECO:0007669"/>
    <property type="project" value="UniProtKB-UniRule"/>
</dbReference>
<keyword evidence="3 4" id="KW-0456">Lyase</keyword>
<reference evidence="5 6" key="1">
    <citation type="submission" date="2019-08" db="EMBL/GenBank/DDBJ databases">
        <title>Genome sequence of Psychrobacter frigidicola ACAM304 (type strain).</title>
        <authorList>
            <person name="Bowman J.P."/>
        </authorList>
    </citation>
    <scope>NUCLEOTIDE SEQUENCE [LARGE SCALE GENOMIC DNA]</scope>
    <source>
        <strain evidence="5 6">ACAM 304</strain>
    </source>
</reference>
<accession>A0A5C7A167</accession>
<dbReference type="SUPFAM" id="SSF64288">
    <property type="entry name" value="Chorismate lyase-like"/>
    <property type="match status" value="1"/>
</dbReference>
<dbReference type="Proteomes" id="UP000321903">
    <property type="component" value="Unassembled WGS sequence"/>
</dbReference>
<dbReference type="HAMAP" id="MF_01632">
    <property type="entry name" value="UbiC"/>
    <property type="match status" value="1"/>
</dbReference>
<dbReference type="RefSeq" id="WP_147223773.1">
    <property type="nucleotide sequence ID" value="NZ_CAJGYY010000001.1"/>
</dbReference>
<dbReference type="AlphaFoldDB" id="A0A5C7A167"/>
<comment type="function">
    <text evidence="4">Removes the pyruvyl group from chorismate, with concomitant aromatization of the ring, to provide 4-hydroxybenzoate (4HB) for the ubiquinone pathway.</text>
</comment>
<comment type="subcellular location">
    <subcellularLocation>
        <location evidence="4">Cytoplasm</location>
    </subcellularLocation>
</comment>
<evidence type="ECO:0000256" key="1">
    <source>
        <dbReference type="ARBA" id="ARBA00022490"/>
    </source>
</evidence>
<dbReference type="GO" id="GO:0005829">
    <property type="term" value="C:cytosol"/>
    <property type="evidence" value="ECO:0007669"/>
    <property type="project" value="TreeGrafter"/>
</dbReference>
<evidence type="ECO:0000256" key="2">
    <source>
        <dbReference type="ARBA" id="ARBA00022688"/>
    </source>
</evidence>
<sequence length="176" mass="19998">MPSNRYSSPLLFSASQSTAPAPAALLPWLSTDGSLTAMLEAKSGQPLLVTRSFEGYRPLTLAQKKQLGIQGQALNRPLLAWVREVQLYGDDELPWITAQSIFPLKSLQGRARRLQQLKGTPIGYVLFKRSRTLPNQRLIQHTTEGWQRQTRYDWYGRRVLISETFLPQFCQKLLGI</sequence>
<keyword evidence="6" id="KW-1185">Reference proteome</keyword>
<organism evidence="5 6">
    <name type="scientific">Psychrobacter frigidicola</name>
    <dbReference type="NCBI Taxonomy" id="45611"/>
    <lineage>
        <taxon>Bacteria</taxon>
        <taxon>Pseudomonadati</taxon>
        <taxon>Pseudomonadota</taxon>
        <taxon>Gammaproteobacteria</taxon>
        <taxon>Moraxellales</taxon>
        <taxon>Moraxellaceae</taxon>
        <taxon>Psychrobacter</taxon>
    </lineage>
</organism>
<dbReference type="InterPro" id="IPR007440">
    <property type="entry name" value="Chorismate--pyruvate_lyase"/>
</dbReference>
<comment type="caution">
    <text evidence="5">The sequence shown here is derived from an EMBL/GenBank/DDBJ whole genome shotgun (WGS) entry which is preliminary data.</text>
</comment>
<comment type="caution">
    <text evidence="4">Lacks conserved residue(s) required for the propagation of feature annotation.</text>
</comment>
<dbReference type="GO" id="GO:0006744">
    <property type="term" value="P:ubiquinone biosynthetic process"/>
    <property type="evidence" value="ECO:0007669"/>
    <property type="project" value="UniProtKB-UniRule"/>
</dbReference>
<gene>
    <name evidence="4" type="primary">ubiC</name>
    <name evidence="5" type="ORF">ES754_08645</name>
</gene>
<keyword evidence="2 4" id="KW-0831">Ubiquinone biosynthesis</keyword>
<name>A0A5C7A167_9GAMM</name>
<feature type="binding site" evidence="4">
    <location>
        <position position="122"/>
    </location>
    <ligand>
        <name>substrate</name>
    </ligand>
</feature>
<dbReference type="InterPro" id="IPR028978">
    <property type="entry name" value="Chorismate_lyase_/UTRA_dom_sf"/>
</dbReference>
<evidence type="ECO:0000256" key="3">
    <source>
        <dbReference type="ARBA" id="ARBA00023239"/>
    </source>
</evidence>
<keyword evidence="4" id="KW-0670">Pyruvate</keyword>
<dbReference type="Gene3D" id="3.40.1410.10">
    <property type="entry name" value="Chorismate lyase-like"/>
    <property type="match status" value="1"/>
</dbReference>
<protein>
    <recommendedName>
        <fullName evidence="4">Probable chorismate pyruvate-lyase</fullName>
        <shortName evidence="4">CL</shortName>
        <shortName evidence="4">CPL</shortName>
        <ecNumber evidence="4">4.1.3.40</ecNumber>
    </recommendedName>
</protein>